<dbReference type="GO" id="GO:0006952">
    <property type="term" value="P:defense response"/>
    <property type="evidence" value="ECO:0007669"/>
    <property type="project" value="UniProtKB-KW"/>
</dbReference>
<comment type="catalytic activity">
    <reaction evidence="7">
        <text>NAD(+) + H2O = ADP-D-ribose + nicotinamide + H(+)</text>
        <dbReference type="Rhea" id="RHEA:16301"/>
        <dbReference type="ChEBI" id="CHEBI:15377"/>
        <dbReference type="ChEBI" id="CHEBI:15378"/>
        <dbReference type="ChEBI" id="CHEBI:17154"/>
        <dbReference type="ChEBI" id="CHEBI:57540"/>
        <dbReference type="ChEBI" id="CHEBI:57967"/>
        <dbReference type="EC" id="3.2.2.6"/>
    </reaction>
    <physiologicalReaction direction="left-to-right" evidence="7">
        <dbReference type="Rhea" id="RHEA:16302"/>
    </physiologicalReaction>
</comment>
<dbReference type="InterPro" id="IPR044974">
    <property type="entry name" value="Disease_R_plants"/>
</dbReference>
<dbReference type="Pfam" id="PF01582">
    <property type="entry name" value="TIR"/>
    <property type="match status" value="1"/>
</dbReference>
<dbReference type="InterPro" id="IPR001611">
    <property type="entry name" value="Leu-rich_rpt"/>
</dbReference>
<dbReference type="Pfam" id="PF23282">
    <property type="entry name" value="WHD_ROQ1"/>
    <property type="match status" value="1"/>
</dbReference>
<dbReference type="Pfam" id="PF20160">
    <property type="entry name" value="C-JID"/>
    <property type="match status" value="1"/>
</dbReference>
<dbReference type="FunFam" id="3.40.50.300:FF:001002">
    <property type="entry name" value="Disease resistance protein (TIR-NBS-LRR class)"/>
    <property type="match status" value="1"/>
</dbReference>
<dbReference type="GO" id="GO:0051707">
    <property type="term" value="P:response to other organism"/>
    <property type="evidence" value="ECO:0007669"/>
    <property type="project" value="UniProtKB-ARBA"/>
</dbReference>
<sequence length="1453" mass="163012">MNSSFFLGSVAAAIGFFTLFTKFRLQQDNKETKSSPLSPPSPPSSSLSRIWNHHVFPSFHGADVRKTILSHILEVFRRKGIDSFIDNDIKRGTSIGPELIEAIRGSKIKIVLLSRNYASSSWCLDELAEIMKCREELSQLVMTIFYEVDPTDIRKQTGDFGKSFRKTCKGKTKEHIESWRKALEDVAKIAGEHSRNWSNEAAMIEKIATDVSNILNNSTLSRDFDGLVGIRAHMERMKDLLSLDLDEVRMIGIWGPPGIGKTTIARYLYHQFSSRFQLGAIMVDIKRCYPTPCLDEYIAQLQLQNQMLAQIINQKDIMISHLGVAQERLKNKKVFLVLDDVDRLGQLNALAKETRWFGPGSRIIITTEDVRVLKAHWIKHIYKVNFPSSDEAFQIFCMHAFGKQYPDDGFFSLAWEVTHLAGELPLGLKVLGSALRGMSKQEWERTIPSLKTRLNGEVKSIIKFSYDALHDEDKDLFLYIACIFNFEPRHRVEEILAKKFSNVRHGLDVLAEKSLISINEGEIEMHTLLENFGRETYKKDGQLSVGERNLCELLSEDTTDGRRFIGIKLKFSFLKVWLVEEDFISEEALEKISDLQFLRIGVESHDYNERLHSLLYHSQKIRSLHWESFQNICLPSNFNPDFLVELFMPNSRLQKLWEKSKSLGNLKWMDLSCSYYLRELPDLSTATDLEELILSFCSSLVELPSSIGKLTSLQLLNLRACSSLMELPSSIGKLTSLQLLDLSYCSSLEELPSSIGKLTSLQLLDLSYCSSLEELPFSIGKLTSLQILDLRGCSSLIELPSSIGNATNLQNLNLSGCSRLVKLPSSIENATNLQELYLSFCSNLVELTSINATNLRILKLKNCSRLLELAPSIGSAKNLQELNISGCSSLVKLSSSIGDITNLRKFNLSNCSSLVELPSFVGDITNLKSLRLPNCSSLVELPSSVGDITNLQSLDLSNCSSLVELPSSVGDITNLEILDLSNCSSLVELPSSIGDITNLKSLRLSNCSSLVELPSSVGDITNLESLELSYCSSLVELPSSIGDITNLKSLRLSNCSRLVELPSSVGDITNLEILDLSNCSSLVELPSSIGDITNLESLELSYCSSLVELPSSIGDITNLKSLRLSNCSSLVELPSSIGNLQQLYNLRMRGCSKLEALPTNINLKSLNELDLTNCSQLKIFPEISTNIKVLKLVGTAVKEVPLSIMPWSRLSVFHMSYFESLKEFPHALEIITELHLNEEDIQEVGPWVKGISRLRKLRLKDCNKLESLPQFSDSLWCIEADNCKSLERLDCSFNHPDIRLHFTNCFKLNQEARDLIMHTSNRGYAILPGTQVPACFDYRATAGGSLTIKLNESSLPTSMKLKACIVLVMDKEETGNDGARVSIKIMDKQNDLRVLCEPGYHRINHLLTEHIYTFEVEVEEVTSTELVFEFNTYNNKWKIGECGLYQILETPSC</sequence>
<keyword evidence="2" id="KW-0433">Leucine-rich repeat</keyword>
<dbReference type="EMBL" id="JBANAX010000802">
    <property type="protein sequence ID" value="KAL1192976.1"/>
    <property type="molecule type" value="Genomic_DNA"/>
</dbReference>
<dbReference type="SUPFAM" id="SSF52540">
    <property type="entry name" value="P-loop containing nucleoside triphosphate hydrolases"/>
    <property type="match status" value="1"/>
</dbReference>
<protein>
    <recommendedName>
        <fullName evidence="1">ADP-ribosyl cyclase/cyclic ADP-ribose hydrolase</fullName>
        <ecNumber evidence="1">3.2.2.6</ecNumber>
    </recommendedName>
</protein>
<name>A0ABD1A2B4_CARAN</name>
<dbReference type="InterPro" id="IPR045344">
    <property type="entry name" value="C-JID"/>
</dbReference>
<evidence type="ECO:0000259" key="8">
    <source>
        <dbReference type="PROSITE" id="PS50104"/>
    </source>
</evidence>
<dbReference type="FunFam" id="3.80.10.10:FF:000845">
    <property type="entry name" value="Disease resistance protein (TIR-NBS-LRR class)"/>
    <property type="match status" value="1"/>
</dbReference>
<dbReference type="PANTHER" id="PTHR11017">
    <property type="entry name" value="LEUCINE-RICH REPEAT-CONTAINING PROTEIN"/>
    <property type="match status" value="1"/>
</dbReference>
<comment type="caution">
    <text evidence="9">The sequence shown here is derived from an EMBL/GenBank/DDBJ whole genome shotgun (WGS) entry which is preliminary data.</text>
</comment>
<keyword evidence="10" id="KW-1185">Reference proteome</keyword>
<dbReference type="FunFam" id="3.40.50.10140:FF:000007">
    <property type="entry name" value="Disease resistance protein (TIR-NBS-LRR class)"/>
    <property type="match status" value="1"/>
</dbReference>
<dbReference type="Proteomes" id="UP001558713">
    <property type="component" value="Unassembled WGS sequence"/>
</dbReference>
<evidence type="ECO:0000256" key="3">
    <source>
        <dbReference type="ARBA" id="ARBA00022737"/>
    </source>
</evidence>
<dbReference type="SUPFAM" id="SSF46785">
    <property type="entry name" value="Winged helix' DNA-binding domain"/>
    <property type="match status" value="1"/>
</dbReference>
<dbReference type="PRINTS" id="PR00364">
    <property type="entry name" value="DISEASERSIST"/>
</dbReference>
<evidence type="ECO:0000256" key="2">
    <source>
        <dbReference type="ARBA" id="ARBA00022614"/>
    </source>
</evidence>
<dbReference type="InterPro" id="IPR006553">
    <property type="entry name" value="Leu-rich_rpt_Cys-con_subtyp"/>
</dbReference>
<dbReference type="Gene3D" id="3.80.10.10">
    <property type="entry name" value="Ribonuclease Inhibitor"/>
    <property type="match status" value="5"/>
</dbReference>
<evidence type="ECO:0000313" key="9">
    <source>
        <dbReference type="EMBL" id="KAL1192976.1"/>
    </source>
</evidence>
<dbReference type="InterPro" id="IPR035897">
    <property type="entry name" value="Toll_tir_struct_dom_sf"/>
</dbReference>
<dbReference type="Gene3D" id="3.40.50.300">
    <property type="entry name" value="P-loop containing nucleotide triphosphate hydrolases"/>
    <property type="match status" value="1"/>
</dbReference>
<evidence type="ECO:0000256" key="7">
    <source>
        <dbReference type="ARBA" id="ARBA00047304"/>
    </source>
</evidence>
<dbReference type="SMART" id="SM00367">
    <property type="entry name" value="LRR_CC"/>
    <property type="match status" value="14"/>
</dbReference>
<dbReference type="InterPro" id="IPR000157">
    <property type="entry name" value="TIR_dom"/>
</dbReference>
<evidence type="ECO:0000313" key="10">
    <source>
        <dbReference type="Proteomes" id="UP001558713"/>
    </source>
</evidence>
<dbReference type="InterPro" id="IPR058192">
    <property type="entry name" value="WHD_ROQ1-like"/>
</dbReference>
<dbReference type="FunFam" id="1.10.8.430:FF:000002">
    <property type="entry name" value="Disease resistance protein (TIR-NBS-LRR class)"/>
    <property type="match status" value="1"/>
</dbReference>
<dbReference type="InterPro" id="IPR055414">
    <property type="entry name" value="LRR_R13L4/SHOC2-like"/>
</dbReference>
<evidence type="ECO:0000256" key="5">
    <source>
        <dbReference type="ARBA" id="ARBA00022821"/>
    </source>
</evidence>
<dbReference type="Pfam" id="PF23598">
    <property type="entry name" value="LRR_14"/>
    <property type="match status" value="3"/>
</dbReference>
<dbReference type="InterPro" id="IPR036390">
    <property type="entry name" value="WH_DNA-bd_sf"/>
</dbReference>
<keyword evidence="5" id="KW-0611">Plant defense</keyword>
<accession>A0ABD1A2B4</accession>
<dbReference type="Pfam" id="PF00931">
    <property type="entry name" value="NB-ARC"/>
    <property type="match status" value="1"/>
</dbReference>
<dbReference type="SUPFAM" id="SSF52200">
    <property type="entry name" value="Toll/Interleukin receptor TIR domain"/>
    <property type="match status" value="1"/>
</dbReference>
<dbReference type="InterPro" id="IPR032675">
    <property type="entry name" value="LRR_dom_sf"/>
</dbReference>
<keyword evidence="6" id="KW-0520">NAD</keyword>
<evidence type="ECO:0000256" key="1">
    <source>
        <dbReference type="ARBA" id="ARBA00011982"/>
    </source>
</evidence>
<evidence type="ECO:0000256" key="4">
    <source>
        <dbReference type="ARBA" id="ARBA00022801"/>
    </source>
</evidence>
<dbReference type="EC" id="3.2.2.6" evidence="1"/>
<organism evidence="9 10">
    <name type="scientific">Cardamine amara subsp. amara</name>
    <dbReference type="NCBI Taxonomy" id="228776"/>
    <lineage>
        <taxon>Eukaryota</taxon>
        <taxon>Viridiplantae</taxon>
        <taxon>Streptophyta</taxon>
        <taxon>Embryophyta</taxon>
        <taxon>Tracheophyta</taxon>
        <taxon>Spermatophyta</taxon>
        <taxon>Magnoliopsida</taxon>
        <taxon>eudicotyledons</taxon>
        <taxon>Gunneridae</taxon>
        <taxon>Pentapetalae</taxon>
        <taxon>rosids</taxon>
        <taxon>malvids</taxon>
        <taxon>Brassicales</taxon>
        <taxon>Brassicaceae</taxon>
        <taxon>Cardamineae</taxon>
        <taxon>Cardamine</taxon>
    </lineage>
</organism>
<dbReference type="GO" id="GO:0061809">
    <property type="term" value="F:NAD+ nucleosidase activity, cyclic ADP-ribose generating"/>
    <property type="evidence" value="ECO:0007669"/>
    <property type="project" value="UniProtKB-EC"/>
</dbReference>
<dbReference type="PANTHER" id="PTHR11017:SF411">
    <property type="entry name" value="ADP-RIBOSYL CYCLASE_CYCLIC ADP-RIBOSE HYDROLASE-RELATED"/>
    <property type="match status" value="1"/>
</dbReference>
<dbReference type="SUPFAM" id="SSF52058">
    <property type="entry name" value="L domain-like"/>
    <property type="match status" value="3"/>
</dbReference>
<evidence type="ECO:0000256" key="6">
    <source>
        <dbReference type="ARBA" id="ARBA00023027"/>
    </source>
</evidence>
<reference evidence="9 10" key="1">
    <citation type="submission" date="2024-04" db="EMBL/GenBank/DDBJ databases">
        <title>Genome assembly C_amara_ONT_v2.</title>
        <authorList>
            <person name="Yant L."/>
            <person name="Moore C."/>
            <person name="Slenker M."/>
        </authorList>
    </citation>
    <scope>NUCLEOTIDE SEQUENCE [LARGE SCALE GENOMIC DNA]</scope>
    <source>
        <tissue evidence="9">Leaf</tissue>
    </source>
</reference>
<keyword evidence="3" id="KW-0677">Repeat</keyword>
<dbReference type="Pfam" id="PF00560">
    <property type="entry name" value="LRR_1"/>
    <property type="match status" value="2"/>
</dbReference>
<feature type="domain" description="TIR" evidence="8">
    <location>
        <begin position="51"/>
        <end position="215"/>
    </location>
</feature>
<dbReference type="Gene3D" id="1.10.8.430">
    <property type="entry name" value="Helical domain of apoptotic protease-activating factors"/>
    <property type="match status" value="1"/>
</dbReference>
<proteinExistence type="predicted"/>
<dbReference type="InterPro" id="IPR002182">
    <property type="entry name" value="NB-ARC"/>
</dbReference>
<keyword evidence="4" id="KW-0378">Hydrolase</keyword>
<dbReference type="InterPro" id="IPR027417">
    <property type="entry name" value="P-loop_NTPase"/>
</dbReference>
<dbReference type="Gene3D" id="3.40.50.10140">
    <property type="entry name" value="Toll/interleukin-1 receptor homology (TIR) domain"/>
    <property type="match status" value="1"/>
</dbReference>
<dbReference type="InterPro" id="IPR042197">
    <property type="entry name" value="Apaf_helical"/>
</dbReference>
<dbReference type="PROSITE" id="PS50104">
    <property type="entry name" value="TIR"/>
    <property type="match status" value="1"/>
</dbReference>
<dbReference type="SMART" id="SM00255">
    <property type="entry name" value="TIR"/>
    <property type="match status" value="1"/>
</dbReference>
<gene>
    <name evidence="9" type="ORF">V5N11_035425</name>
</gene>